<feature type="transmembrane region" description="Helical" evidence="5">
    <location>
        <begin position="84"/>
        <end position="105"/>
    </location>
</feature>
<feature type="transmembrane region" description="Helical" evidence="5">
    <location>
        <begin position="40"/>
        <end position="63"/>
    </location>
</feature>
<comment type="caution">
    <text evidence="6">The sequence shown here is derived from an EMBL/GenBank/DDBJ whole genome shotgun (WGS) entry which is preliminary data.</text>
</comment>
<feature type="transmembrane region" description="Helical" evidence="5">
    <location>
        <begin position="111"/>
        <end position="132"/>
    </location>
</feature>
<proteinExistence type="predicted"/>
<dbReference type="InterPro" id="IPR052951">
    <property type="entry name" value="Tellurite_res_ion_channel"/>
</dbReference>
<keyword evidence="2 5" id="KW-0812">Transmembrane</keyword>
<feature type="transmembrane region" description="Helical" evidence="5">
    <location>
        <begin position="185"/>
        <end position="204"/>
    </location>
</feature>
<name>A0ABU1WTL7_9BURK</name>
<feature type="transmembrane region" description="Helical" evidence="5">
    <location>
        <begin position="216"/>
        <end position="237"/>
    </location>
</feature>
<protein>
    <submittedName>
        <fullName evidence="6">Tellurite resistance protein</fullName>
    </submittedName>
</protein>
<evidence type="ECO:0000313" key="6">
    <source>
        <dbReference type="EMBL" id="MDR7152646.1"/>
    </source>
</evidence>
<dbReference type="EMBL" id="JAVDWU010000012">
    <property type="protein sequence ID" value="MDR7152646.1"/>
    <property type="molecule type" value="Genomic_DNA"/>
</dbReference>
<reference evidence="6 7" key="1">
    <citation type="submission" date="2023-07" db="EMBL/GenBank/DDBJ databases">
        <title>Sorghum-associated microbial communities from plants grown in Nebraska, USA.</title>
        <authorList>
            <person name="Schachtman D."/>
        </authorList>
    </citation>
    <scope>NUCLEOTIDE SEQUENCE [LARGE SCALE GENOMIC DNA]</scope>
    <source>
        <strain evidence="6 7">4249</strain>
    </source>
</reference>
<dbReference type="Proteomes" id="UP001265700">
    <property type="component" value="Unassembled WGS sequence"/>
</dbReference>
<organism evidence="6 7">
    <name type="scientific">Hydrogenophaga palleronii</name>
    <dbReference type="NCBI Taxonomy" id="65655"/>
    <lineage>
        <taxon>Bacteria</taxon>
        <taxon>Pseudomonadati</taxon>
        <taxon>Pseudomonadota</taxon>
        <taxon>Betaproteobacteria</taxon>
        <taxon>Burkholderiales</taxon>
        <taxon>Comamonadaceae</taxon>
        <taxon>Hydrogenophaga</taxon>
    </lineage>
</organism>
<evidence type="ECO:0000256" key="5">
    <source>
        <dbReference type="SAM" id="Phobius"/>
    </source>
</evidence>
<evidence type="ECO:0000256" key="3">
    <source>
        <dbReference type="ARBA" id="ARBA00022989"/>
    </source>
</evidence>
<keyword evidence="7" id="KW-1185">Reference proteome</keyword>
<evidence type="ECO:0000256" key="1">
    <source>
        <dbReference type="ARBA" id="ARBA00004141"/>
    </source>
</evidence>
<dbReference type="RefSeq" id="WP_310321582.1">
    <property type="nucleotide sequence ID" value="NZ_JAVDWU010000012.1"/>
</dbReference>
<keyword evidence="4 5" id="KW-0472">Membrane</keyword>
<dbReference type="PANTHER" id="PTHR37955">
    <property type="entry name" value="TELLURITE RESISTANCE PROTEIN TEHA"/>
    <property type="match status" value="1"/>
</dbReference>
<evidence type="ECO:0000256" key="2">
    <source>
        <dbReference type="ARBA" id="ARBA00022692"/>
    </source>
</evidence>
<dbReference type="InterPro" id="IPR004695">
    <property type="entry name" value="SLAC1/Mae1/Ssu1/TehA"/>
</dbReference>
<keyword evidence="3 5" id="KW-1133">Transmembrane helix</keyword>
<dbReference type="Pfam" id="PF03595">
    <property type="entry name" value="SLAC1"/>
    <property type="match status" value="1"/>
</dbReference>
<comment type="subcellular location">
    <subcellularLocation>
        <location evidence="1">Membrane</location>
        <topology evidence="1">Multi-pass membrane protein</topology>
    </subcellularLocation>
</comment>
<dbReference type="PANTHER" id="PTHR37955:SF1">
    <property type="entry name" value="DEP DOMAIN-CONTAINING PROTEIN"/>
    <property type="match status" value="1"/>
</dbReference>
<feature type="transmembrane region" description="Helical" evidence="5">
    <location>
        <begin position="9"/>
        <end position="28"/>
    </location>
</feature>
<gene>
    <name evidence="6" type="ORF">J2W49_004624</name>
</gene>
<dbReference type="Gene3D" id="1.50.10.150">
    <property type="entry name" value="Voltage-dependent anion channel"/>
    <property type="match status" value="1"/>
</dbReference>
<feature type="transmembrane region" description="Helical" evidence="5">
    <location>
        <begin position="243"/>
        <end position="262"/>
    </location>
</feature>
<dbReference type="InterPro" id="IPR038665">
    <property type="entry name" value="Voltage-dep_anion_channel_sf"/>
</dbReference>
<evidence type="ECO:0000313" key="7">
    <source>
        <dbReference type="Proteomes" id="UP001265700"/>
    </source>
</evidence>
<feature type="transmembrane region" description="Helical" evidence="5">
    <location>
        <begin position="304"/>
        <end position="323"/>
    </location>
</feature>
<evidence type="ECO:0000256" key="4">
    <source>
        <dbReference type="ARBA" id="ARBA00023136"/>
    </source>
</evidence>
<feature type="transmembrane region" description="Helical" evidence="5">
    <location>
        <begin position="153"/>
        <end position="173"/>
    </location>
</feature>
<accession>A0ABU1WTL7</accession>
<sequence>MSHPAPLKFLMPGWFALVMGLCGLALAWHRAQFVLGDMAAGVALLVGGVAAVVFVVLAGASLLRASRHADALAEDLRHPVRHAFVAAVPVSLLLLATVGVALDGANGPLALLWRVLWWVGSLTQVWATWWVLSRWIAPAANAAPAQAPGQTGLWPGVTPVLLIPVVGNVVAPLAGLPLGIEGWSAAQMGVGAFFWPVVVTLMLVRRLSHSPLPERLVPAWFITVAPPAVIGLVLLQMGAALPLVQALWGLALFFLAWVLPLIPRIMAQPFGVAFWALSFPLAAFTTLTLRLAEHQPESAWHDGLQGLGLVLLAVTSMAVLWLCQATIRGLRRGSLLVPEPVAQIVPPPSA</sequence>
<feature type="transmembrane region" description="Helical" evidence="5">
    <location>
        <begin position="274"/>
        <end position="292"/>
    </location>
</feature>